<dbReference type="InterPro" id="IPR029058">
    <property type="entry name" value="AB_hydrolase_fold"/>
</dbReference>
<name>A0A3B1A9U0_9ZZZZ</name>
<sequence>MRYPKGFSALAISCTFMLASCGGTDNEIENDLQINSSTDGFVAYFAPADSVIPFPSNLLLNGSLDATLNIPVDDENDLSDPQVALNTLDGFSTIAPITTTFSLAIEATTLTAQTVHMYEVTLSGIGGAVTSVVRTLTYGTEFVATVSSVDPTGKTLAILPLAPLKAKTSYMVALTSGIQSSDGRAITADITYFTTKRTTPLVDGGVSQVAILSDAQATALEALRPLTNFQELALAGQGINSESVALSWSFTTQSIGDVLTVARTNATGVSAISPTSIGDTAALLGAGPGLADIYAGSLTLPYYLTNGTTPTDPLSNFWQGAGGSNLTQFNPTPVKNSDETVPLLVSIPKTGSAPWPVVIFQHGITSNRSAMLAIADALASAGFAAVAIDMPLHGLAAASPLYSGIERTFDLDLVNNTTGAPGSDTIADTSGTHYINLTNLAVTRDNVRQSVADLFALFDSLNTMDYDTGGADFDMANVYFIGHSLGAMAGIPFLALEPNVNEAVLGMPGSGIAKLLDGSASFGPVIAAGLAAAGVVKGTADYESFMGAAQTLVDSGDPGNYATLAATGRGLLLFEVVGDGASNLPDQVIPINVMADAPDGTIPAPLSGTDPLATLLGLTRFSSTDASGGQKLAQIRFTAGDHASLLDPTENATATTVMQGAAATFLATGGLTVSISDTSVVE</sequence>
<evidence type="ECO:0000259" key="1">
    <source>
        <dbReference type="Pfam" id="PF12262"/>
    </source>
</evidence>
<dbReference type="Pfam" id="PF12262">
    <property type="entry name" value="Lipase_bact_N"/>
    <property type="match status" value="1"/>
</dbReference>
<organism evidence="2">
    <name type="scientific">hydrothermal vent metagenome</name>
    <dbReference type="NCBI Taxonomy" id="652676"/>
    <lineage>
        <taxon>unclassified sequences</taxon>
        <taxon>metagenomes</taxon>
        <taxon>ecological metagenomes</taxon>
    </lineage>
</organism>
<dbReference type="Gene3D" id="3.40.50.1820">
    <property type="entry name" value="alpha/beta hydrolase"/>
    <property type="match status" value="1"/>
</dbReference>
<dbReference type="PROSITE" id="PS51257">
    <property type="entry name" value="PROKAR_LIPOPROTEIN"/>
    <property type="match status" value="1"/>
</dbReference>
<dbReference type="SUPFAM" id="SSF53474">
    <property type="entry name" value="alpha/beta-Hydrolases"/>
    <property type="match status" value="1"/>
</dbReference>
<protein>
    <submittedName>
        <fullName evidence="2">Lipase-like protein</fullName>
    </submittedName>
</protein>
<dbReference type="InterPro" id="IPR025920">
    <property type="entry name" value="Lipase_bact_N"/>
</dbReference>
<evidence type="ECO:0000313" key="2">
    <source>
        <dbReference type="EMBL" id="VAW89586.1"/>
    </source>
</evidence>
<dbReference type="AlphaFoldDB" id="A0A3B1A9U0"/>
<gene>
    <name evidence="2" type="ORF">MNBD_GAMMA17-821</name>
</gene>
<accession>A0A3B1A9U0</accession>
<dbReference type="EMBL" id="UOFQ01000142">
    <property type="protein sequence ID" value="VAW89586.1"/>
    <property type="molecule type" value="Genomic_DNA"/>
</dbReference>
<proteinExistence type="predicted"/>
<feature type="domain" description="Bacterial virulence factor lipase N-terminal" evidence="1">
    <location>
        <begin position="47"/>
        <end position="274"/>
    </location>
</feature>
<reference evidence="2" key="1">
    <citation type="submission" date="2018-06" db="EMBL/GenBank/DDBJ databases">
        <authorList>
            <person name="Zhirakovskaya E."/>
        </authorList>
    </citation>
    <scope>NUCLEOTIDE SEQUENCE</scope>
</reference>